<reference evidence="2 3" key="1">
    <citation type="submission" date="2023-01" db="EMBL/GenBank/DDBJ databases">
        <title>Novel species of the genus Asticcacaulis isolated from rivers.</title>
        <authorList>
            <person name="Lu H."/>
        </authorList>
    </citation>
    <scope>NUCLEOTIDE SEQUENCE [LARGE SCALE GENOMIC DNA]</scope>
    <source>
        <strain evidence="2 3">BYS171W</strain>
    </source>
</reference>
<evidence type="ECO:0000313" key="3">
    <source>
        <dbReference type="Proteomes" id="UP001214854"/>
    </source>
</evidence>
<comment type="caution">
    <text evidence="2">The sequence shown here is derived from an EMBL/GenBank/DDBJ whole genome shotgun (WGS) entry which is preliminary data.</text>
</comment>
<evidence type="ECO:0000256" key="1">
    <source>
        <dbReference type="SAM" id="SignalP"/>
    </source>
</evidence>
<accession>A0ABT5HSE1</accession>
<name>A0ABT5HSE1_9CAUL</name>
<dbReference type="RefSeq" id="WP_272747400.1">
    <property type="nucleotide sequence ID" value="NZ_JAQQKX010000004.1"/>
</dbReference>
<dbReference type="Proteomes" id="UP001214854">
    <property type="component" value="Unassembled WGS sequence"/>
</dbReference>
<feature type="chain" id="PRO_5045093192" evidence="1">
    <location>
        <begin position="20"/>
        <end position="366"/>
    </location>
</feature>
<feature type="signal peptide" evidence="1">
    <location>
        <begin position="1"/>
        <end position="19"/>
    </location>
</feature>
<sequence>MKRLLYGLLAVVCAGPAQAHSFNRPPDVTYAVPDAVDHVIEMEITTGIPHHLIVTRRGDWVRETHPNFAGYSYKQIVANLKTGQSWTFNDAITAERGTLSFQRLRVTKPHDWVQTDQTDTILGESCISWKVEQDKYTETFCLTKDGLIVQYKRFVGRSEDVVARAVRIERRRVSLTKVKPPEKLFKLANWGNWTAMPDTSPNYEVTLDKAHTFRRKTKKWVETVRRLGNHQIENRVNEDGTVFRTYTSGRTRIELRQDAQGIYEVNVERQTDDILSREMSGEKSRTETIAGESCVWIINDHDHGYSYRCVTRDSAVLAVSSGYVSNNIYDKWDDKATSFRRGHLKPADVRPPADLLSPDFNRLPPF</sequence>
<protein>
    <submittedName>
        <fullName evidence="2">Uncharacterized protein</fullName>
    </submittedName>
</protein>
<organism evidence="2 3">
    <name type="scientific">Asticcacaulis aquaticus</name>
    <dbReference type="NCBI Taxonomy" id="2984212"/>
    <lineage>
        <taxon>Bacteria</taxon>
        <taxon>Pseudomonadati</taxon>
        <taxon>Pseudomonadota</taxon>
        <taxon>Alphaproteobacteria</taxon>
        <taxon>Caulobacterales</taxon>
        <taxon>Caulobacteraceae</taxon>
        <taxon>Asticcacaulis</taxon>
    </lineage>
</organism>
<keyword evidence="3" id="KW-1185">Reference proteome</keyword>
<proteinExistence type="predicted"/>
<keyword evidence="1" id="KW-0732">Signal</keyword>
<evidence type="ECO:0000313" key="2">
    <source>
        <dbReference type="EMBL" id="MDC7682914.1"/>
    </source>
</evidence>
<gene>
    <name evidence="2" type="ORF">PQU92_06480</name>
</gene>
<dbReference type="EMBL" id="JAQQKX010000004">
    <property type="protein sequence ID" value="MDC7682914.1"/>
    <property type="molecule type" value="Genomic_DNA"/>
</dbReference>